<accession>A0ABP6ZJ41</accession>
<dbReference type="Gene3D" id="3.20.20.80">
    <property type="entry name" value="Glycosidases"/>
    <property type="match status" value="1"/>
</dbReference>
<evidence type="ECO:0000259" key="1">
    <source>
        <dbReference type="Pfam" id="PF14488"/>
    </source>
</evidence>
<dbReference type="Pfam" id="PF14488">
    <property type="entry name" value="DUF4434"/>
    <property type="match status" value="1"/>
</dbReference>
<dbReference type="EMBL" id="BAABDQ010000045">
    <property type="protein sequence ID" value="GAA3609603.1"/>
    <property type="molecule type" value="Genomic_DNA"/>
</dbReference>
<reference evidence="3" key="1">
    <citation type="journal article" date="2019" name="Int. J. Syst. Evol. Microbiol.">
        <title>The Global Catalogue of Microorganisms (GCM) 10K type strain sequencing project: providing services to taxonomists for standard genome sequencing and annotation.</title>
        <authorList>
            <consortium name="The Broad Institute Genomics Platform"/>
            <consortium name="The Broad Institute Genome Sequencing Center for Infectious Disease"/>
            <person name="Wu L."/>
            <person name="Ma J."/>
        </authorList>
    </citation>
    <scope>NUCLEOTIDE SEQUENCE [LARGE SCALE GENOMIC DNA]</scope>
    <source>
        <strain evidence="3">JCM 17326</strain>
    </source>
</reference>
<comment type="caution">
    <text evidence="2">The sequence shown here is derived from an EMBL/GenBank/DDBJ whole genome shotgun (WGS) entry which is preliminary data.</text>
</comment>
<protein>
    <recommendedName>
        <fullName evidence="1">DUF4434 domain-containing protein</fullName>
    </recommendedName>
</protein>
<evidence type="ECO:0000313" key="3">
    <source>
        <dbReference type="Proteomes" id="UP001500630"/>
    </source>
</evidence>
<keyword evidence="3" id="KW-1185">Reference proteome</keyword>
<sequence>MEGVWVHRILWLVVAVALVVGAVVPDGSEVAEECPARDPRVTAPYAVTGYWVIPRADSCVTRRMVEAIHAIGGDTLITFGPRFDVGEEPGFEGCRVDGHPCAEVPGKQIRQVYSYVTSEEFGPGLLRCQGIDRRIESEGRIFYRVSLAASCDDSVHDLVLVSTDGDGVGNLMTEAAAYGMVVYPGLPAAPQQEGKPWEPDRAHTAALNAFTARVLADYRARFGASKAFGGVYQSFELAMRDRADKDPIIELYAAQHAVVAAALPGKKIVVSPYIDARRGRGFPPGEVAAGFADIAATRAGLPMAVAVQDGRGTGKVPVYGVHEAGAKVAPRLTPVVGDVTYEQAYYGATRDYVEAAARRVPDGVELWVNVEGFEPTPAAGECGRVEPGPLRGRTSKSRLDQQVMAAGTAPVKIISYGWEPFFTCQAGYDTPSLADDIVSGWQAPIIVGASRKELNGRAGILVEGYNLRGGTLRFAPQEVVVNQEWYERGRLESAWVPYVPSGPWTSITATNEAGHSSTSAYVIRQAGNR</sequence>
<organism evidence="2 3">
    <name type="scientific">Nonomuraea rosea</name>
    <dbReference type="NCBI Taxonomy" id="638574"/>
    <lineage>
        <taxon>Bacteria</taxon>
        <taxon>Bacillati</taxon>
        <taxon>Actinomycetota</taxon>
        <taxon>Actinomycetes</taxon>
        <taxon>Streptosporangiales</taxon>
        <taxon>Streptosporangiaceae</taxon>
        <taxon>Nonomuraea</taxon>
    </lineage>
</organism>
<feature type="domain" description="DUF4434" evidence="1">
    <location>
        <begin position="166"/>
        <end position="375"/>
    </location>
</feature>
<name>A0ABP6ZJ41_9ACTN</name>
<dbReference type="InterPro" id="IPR027849">
    <property type="entry name" value="DUF4434"/>
</dbReference>
<proteinExistence type="predicted"/>
<evidence type="ECO:0000313" key="2">
    <source>
        <dbReference type="EMBL" id="GAA3609603.1"/>
    </source>
</evidence>
<gene>
    <name evidence="2" type="ORF">GCM10022419_113280</name>
</gene>
<dbReference type="Proteomes" id="UP001500630">
    <property type="component" value="Unassembled WGS sequence"/>
</dbReference>